<feature type="compositionally biased region" description="Low complexity" evidence="1">
    <location>
        <begin position="209"/>
        <end position="228"/>
    </location>
</feature>
<name>A0A255H9Z4_9ACTN</name>
<sequence>MSAQTTVTAPQPERRSRRPRLEVVAPPQRRLSTIPFVVVLAAVLGAGMIGLLLLNTSLQNQAFEASQLRRQAAELHYAEVELDQRVIDASSARELTRKASEQGMRPNFFIGFVLLPEGRIVGDPKAADQRYLPSAVTRTEEEQAQLRAEKAVADGQKRVAEERKKLEANQQRLRDEQAKQKAAAEKAAAEQAARDAAARPPAPNPAQPNPAQNNQARPNQPQPTQGSR</sequence>
<feature type="compositionally biased region" description="Basic and acidic residues" evidence="1">
    <location>
        <begin position="163"/>
        <end position="197"/>
    </location>
</feature>
<evidence type="ECO:0008006" key="5">
    <source>
        <dbReference type="Google" id="ProtNLM"/>
    </source>
</evidence>
<accession>A0A255H9Z4</accession>
<comment type="caution">
    <text evidence="3">The sequence shown here is derived from an EMBL/GenBank/DDBJ whole genome shotgun (WGS) entry which is preliminary data.</text>
</comment>
<feature type="region of interest" description="Disordered" evidence="1">
    <location>
        <begin position="163"/>
        <end position="228"/>
    </location>
</feature>
<dbReference type="Proteomes" id="UP000216311">
    <property type="component" value="Unassembled WGS sequence"/>
</dbReference>
<keyword evidence="2" id="KW-0812">Transmembrane</keyword>
<evidence type="ECO:0000313" key="4">
    <source>
        <dbReference type="Proteomes" id="UP000216311"/>
    </source>
</evidence>
<dbReference type="RefSeq" id="WP_094362650.1">
    <property type="nucleotide sequence ID" value="NZ_NMVQ01000002.1"/>
</dbReference>
<keyword evidence="2" id="KW-1133">Transmembrane helix</keyword>
<gene>
    <name evidence="3" type="ORF">CGZ93_02875</name>
</gene>
<organism evidence="3 4">
    <name type="scientific">Enemella dayhoffiae</name>
    <dbReference type="NCBI Taxonomy" id="2016507"/>
    <lineage>
        <taxon>Bacteria</taxon>
        <taxon>Bacillati</taxon>
        <taxon>Actinomycetota</taxon>
        <taxon>Actinomycetes</taxon>
        <taxon>Propionibacteriales</taxon>
        <taxon>Propionibacteriaceae</taxon>
        <taxon>Enemella</taxon>
    </lineage>
</organism>
<evidence type="ECO:0000256" key="1">
    <source>
        <dbReference type="SAM" id="MobiDB-lite"/>
    </source>
</evidence>
<feature type="region of interest" description="Disordered" evidence="1">
    <location>
        <begin position="1"/>
        <end position="20"/>
    </location>
</feature>
<proteinExistence type="predicted"/>
<evidence type="ECO:0000256" key="2">
    <source>
        <dbReference type="SAM" id="Phobius"/>
    </source>
</evidence>
<keyword evidence="2" id="KW-0472">Membrane</keyword>
<dbReference type="OrthoDB" id="4792842at2"/>
<dbReference type="AlphaFoldDB" id="A0A255H9Z4"/>
<reference evidence="3 4" key="1">
    <citation type="submission" date="2017-07" db="EMBL/GenBank/DDBJ databases">
        <title>Draft whole genome sequences of clinical Proprionibacteriaceae strains.</title>
        <authorList>
            <person name="Bernier A.-M."/>
            <person name="Bernard K."/>
            <person name="Domingo M.-C."/>
        </authorList>
    </citation>
    <scope>NUCLEOTIDE SEQUENCE [LARGE SCALE GENOMIC DNA]</scope>
    <source>
        <strain evidence="3 4">NML 130396</strain>
    </source>
</reference>
<evidence type="ECO:0000313" key="3">
    <source>
        <dbReference type="EMBL" id="OYO24658.1"/>
    </source>
</evidence>
<keyword evidence="4" id="KW-1185">Reference proteome</keyword>
<dbReference type="EMBL" id="NMVQ01000002">
    <property type="protein sequence ID" value="OYO24658.1"/>
    <property type="molecule type" value="Genomic_DNA"/>
</dbReference>
<feature type="transmembrane region" description="Helical" evidence="2">
    <location>
        <begin position="34"/>
        <end position="54"/>
    </location>
</feature>
<protein>
    <recommendedName>
        <fullName evidence="5">Cell division protein FtsL</fullName>
    </recommendedName>
</protein>